<dbReference type="Gene3D" id="2.80.10.50">
    <property type="match status" value="2"/>
</dbReference>
<dbReference type="PRINTS" id="PR00861">
    <property type="entry name" value="ALYTICPTASE"/>
</dbReference>
<dbReference type="PANTHER" id="PTHR40469">
    <property type="entry name" value="SECRETED GLYCOSYL HYDROLASE"/>
    <property type="match status" value="1"/>
</dbReference>
<keyword evidence="3 8" id="KW-0732">Signal</keyword>
<evidence type="ECO:0000256" key="6">
    <source>
        <dbReference type="ARBA" id="ARBA00023145"/>
    </source>
</evidence>
<evidence type="ECO:0000256" key="2">
    <source>
        <dbReference type="ARBA" id="ARBA00022670"/>
    </source>
</evidence>
<keyword evidence="2" id="KW-0645">Protease</keyword>
<feature type="domain" description="Ricin B lectin" evidence="9">
    <location>
        <begin position="387"/>
        <end position="512"/>
    </location>
</feature>
<dbReference type="GO" id="GO:0004252">
    <property type="term" value="F:serine-type endopeptidase activity"/>
    <property type="evidence" value="ECO:0007669"/>
    <property type="project" value="InterPro"/>
</dbReference>
<reference evidence="11" key="1">
    <citation type="submission" date="2018-09" db="EMBL/GenBank/DDBJ databases">
        <authorList>
            <person name="Livingstone P.G."/>
            <person name="Whitworth D.E."/>
        </authorList>
    </citation>
    <scope>NUCLEOTIDE SEQUENCE [LARGE SCALE GENOMIC DNA]</scope>
    <source>
        <strain evidence="11">CA054A</strain>
    </source>
</reference>
<proteinExistence type="inferred from homology"/>
<dbReference type="AlphaFoldDB" id="A0A3A8I723"/>
<dbReference type="Gene3D" id="3.30.300.50">
    <property type="match status" value="2"/>
</dbReference>
<dbReference type="SUPFAM" id="SSF54806">
    <property type="entry name" value="Alpha-lytic protease prodomain"/>
    <property type="match status" value="1"/>
</dbReference>
<dbReference type="InterPro" id="IPR000772">
    <property type="entry name" value="Ricin_B_lectin"/>
</dbReference>
<gene>
    <name evidence="10" type="ORF">D7V88_28980</name>
</gene>
<dbReference type="Gene3D" id="2.40.10.10">
    <property type="entry name" value="Trypsin-like serine proteases"/>
    <property type="match status" value="2"/>
</dbReference>
<comment type="caution">
    <text evidence="10">The sequence shown here is derived from an EMBL/GenBank/DDBJ whole genome shotgun (WGS) entry which is preliminary data.</text>
</comment>
<dbReference type="SUPFAM" id="SSF50494">
    <property type="entry name" value="Trypsin-like serine proteases"/>
    <property type="match status" value="1"/>
</dbReference>
<dbReference type="SUPFAM" id="SSF50370">
    <property type="entry name" value="Ricin B-like lectins"/>
    <property type="match status" value="1"/>
</dbReference>
<keyword evidence="4" id="KW-0378">Hydrolase</keyword>
<evidence type="ECO:0000256" key="1">
    <source>
        <dbReference type="ARBA" id="ARBA00007664"/>
    </source>
</evidence>
<dbReference type="RefSeq" id="WP_120543861.1">
    <property type="nucleotide sequence ID" value="NZ_RAVZ01000249.1"/>
</dbReference>
<accession>A0A3A8I723</accession>
<organism evidence="10 11">
    <name type="scientific">Corallococcus terminator</name>
    <dbReference type="NCBI Taxonomy" id="2316733"/>
    <lineage>
        <taxon>Bacteria</taxon>
        <taxon>Pseudomonadati</taxon>
        <taxon>Myxococcota</taxon>
        <taxon>Myxococcia</taxon>
        <taxon>Myxococcales</taxon>
        <taxon>Cystobacterineae</taxon>
        <taxon>Myxococcaceae</taxon>
        <taxon>Corallococcus</taxon>
    </lineage>
</organism>
<dbReference type="GO" id="GO:0006508">
    <property type="term" value="P:proteolysis"/>
    <property type="evidence" value="ECO:0007669"/>
    <property type="project" value="UniProtKB-KW"/>
</dbReference>
<dbReference type="InterPro" id="IPR035070">
    <property type="entry name" value="Streptogrisin_prodomain"/>
</dbReference>
<evidence type="ECO:0000313" key="11">
    <source>
        <dbReference type="Proteomes" id="UP000268094"/>
    </source>
</evidence>
<protein>
    <recommendedName>
        <fullName evidence="9">Ricin B lectin domain-containing protein</fullName>
    </recommendedName>
</protein>
<dbReference type="CDD" id="cd23452">
    <property type="entry name" value="beta-trefoil_Ricin_RPI"/>
    <property type="match status" value="1"/>
</dbReference>
<evidence type="ECO:0000259" key="9">
    <source>
        <dbReference type="SMART" id="SM00458"/>
    </source>
</evidence>
<dbReference type="InterPro" id="IPR001316">
    <property type="entry name" value="Pept_S1A_streptogrisin"/>
</dbReference>
<dbReference type="EMBL" id="RAVZ01000249">
    <property type="protein sequence ID" value="RKG79219.1"/>
    <property type="molecule type" value="Genomic_DNA"/>
</dbReference>
<evidence type="ECO:0000256" key="3">
    <source>
        <dbReference type="ARBA" id="ARBA00022729"/>
    </source>
</evidence>
<evidence type="ECO:0000256" key="5">
    <source>
        <dbReference type="ARBA" id="ARBA00022825"/>
    </source>
</evidence>
<dbReference type="SMART" id="SM00458">
    <property type="entry name" value="RICIN"/>
    <property type="match status" value="1"/>
</dbReference>
<keyword evidence="7" id="KW-1015">Disulfide bond</keyword>
<comment type="similarity">
    <text evidence="1">Belongs to the peptidase S1 family.</text>
</comment>
<name>A0A3A8I723_9BACT</name>
<dbReference type="InterPro" id="IPR004236">
    <property type="entry name" value="Pept_S1_alpha_lytic"/>
</dbReference>
<dbReference type="Pfam" id="PF02983">
    <property type="entry name" value="Pro_Al_protease"/>
    <property type="match status" value="1"/>
</dbReference>
<dbReference type="CDD" id="cd21112">
    <property type="entry name" value="alphaLP-like"/>
    <property type="match status" value="1"/>
</dbReference>
<dbReference type="PROSITE" id="PS50231">
    <property type="entry name" value="RICIN_B_LECTIN"/>
    <property type="match status" value="1"/>
</dbReference>
<dbReference type="GO" id="GO:0005576">
    <property type="term" value="C:extracellular region"/>
    <property type="evidence" value="ECO:0007669"/>
    <property type="project" value="InterPro"/>
</dbReference>
<feature type="signal peptide" evidence="8">
    <location>
        <begin position="1"/>
        <end position="29"/>
    </location>
</feature>
<evidence type="ECO:0000256" key="4">
    <source>
        <dbReference type="ARBA" id="ARBA00022801"/>
    </source>
</evidence>
<dbReference type="InterPro" id="IPR035992">
    <property type="entry name" value="Ricin_B-like_lectins"/>
</dbReference>
<dbReference type="PANTHER" id="PTHR40469:SF2">
    <property type="entry name" value="GALACTOSE-BINDING DOMAIN-LIKE SUPERFAMILY PROTEIN"/>
    <property type="match status" value="1"/>
</dbReference>
<keyword evidence="11" id="KW-1185">Reference proteome</keyword>
<dbReference type="OrthoDB" id="8781117at2"/>
<sequence length="512" mass="52230">MKRSFGLFSTATALFAGATLGVIPSVALAASSQQDTAFALDASPEILSAMQRDLGLTADGARRRLAAEAAAVRVEGSLRTELGERFGGAWMNADGSQLVVGVTTDADAALVRRAGAVAQKVKHTQAALEQVKAELDRAGTSAGRTVHAWYVDVTTNSVVVLAQDSALTGGTDFLAKAGVKSDAVRVVPSREEFKPLYDLRGGDAYYPGNARCSIGFSVAGGFVTAGHCGGAGTGTSGFNGVGQGTVVSANWPGNDFAWVRTNGSWGSQPWVNNYAGGNVLVQGAQEAGINASVCRSGSTTGWRCGVIQAKNATVSYSAGLVYGLTQTNACAEGGDSGGSWLSGNQAQGVTSGGSGNCSTGGTTFFQPLNPILGAYGLSLTTTGSGGGTGGPLIGLANKCIDVPNSNTTDGTRLQLWDCNGTNAQKWTFMSDGTVRAFGKCMDVAWGSRDNGAAIQLVTCSGNPAQQFILSGAGDLVNPQANKCVDVSGGNSASGTPLQLWECNGSSAQKWRR</sequence>
<dbReference type="InterPro" id="IPR043504">
    <property type="entry name" value="Peptidase_S1_PA_chymotrypsin"/>
</dbReference>
<keyword evidence="5" id="KW-0720">Serine protease</keyword>
<evidence type="ECO:0000256" key="7">
    <source>
        <dbReference type="ARBA" id="ARBA00023157"/>
    </source>
</evidence>
<evidence type="ECO:0000256" key="8">
    <source>
        <dbReference type="SAM" id="SignalP"/>
    </source>
</evidence>
<feature type="chain" id="PRO_5017273856" description="Ricin B lectin domain-containing protein" evidence="8">
    <location>
        <begin position="30"/>
        <end position="512"/>
    </location>
</feature>
<dbReference type="InterPro" id="IPR009003">
    <property type="entry name" value="Peptidase_S1_PA"/>
</dbReference>
<dbReference type="Pfam" id="PF00652">
    <property type="entry name" value="Ricin_B_lectin"/>
    <property type="match status" value="1"/>
</dbReference>
<dbReference type="Proteomes" id="UP000268094">
    <property type="component" value="Unassembled WGS sequence"/>
</dbReference>
<keyword evidence="6" id="KW-0865">Zymogen</keyword>
<evidence type="ECO:0000313" key="10">
    <source>
        <dbReference type="EMBL" id="RKG79219.1"/>
    </source>
</evidence>
<dbReference type="InterPro" id="IPR037295">
    <property type="entry name" value="Alpha-lytic_protease_prodomain"/>
</dbReference>